<feature type="non-terminal residue" evidence="1">
    <location>
        <position position="1"/>
    </location>
</feature>
<proteinExistence type="predicted"/>
<name>A0ACC1L2S3_9FUNG</name>
<reference evidence="1" key="1">
    <citation type="submission" date="2022-07" db="EMBL/GenBank/DDBJ databases">
        <title>Phylogenomic reconstructions and comparative analyses of Kickxellomycotina fungi.</title>
        <authorList>
            <person name="Reynolds N.K."/>
            <person name="Stajich J.E."/>
            <person name="Barry K."/>
            <person name="Grigoriev I.V."/>
            <person name="Crous P."/>
            <person name="Smith M.E."/>
        </authorList>
    </citation>
    <scope>NUCLEOTIDE SEQUENCE</scope>
    <source>
        <strain evidence="1">BCRC 34780</strain>
    </source>
</reference>
<dbReference type="Proteomes" id="UP001140087">
    <property type="component" value="Unassembled WGS sequence"/>
</dbReference>
<protein>
    <submittedName>
        <fullName evidence="1">Uncharacterized protein</fullName>
    </submittedName>
</protein>
<comment type="caution">
    <text evidence="1">The sequence shown here is derived from an EMBL/GenBank/DDBJ whole genome shotgun (WGS) entry which is preliminary data.</text>
</comment>
<sequence>DYTARLRREMAESADPAARPPGVKGARRARSDGKHADDMALVTAKNIGRYAGWTKNRYGRPVLKYSIIRPDGRRFTYDPIRCAKSYERLAGAVSGKRLSDLEWEYSAERAQEDFAQARRLPSTTVSLIRETEQRLAKRRRIEEDSKRAKERLLAQSTRAPVVPQPAPVPAAETEQADRSKGDRSKGDGGFESDADSDIPDLESLERSAGAGAVYAAFDDAEEVAALMTTAPAELSRELREKLASGAFDSSSDDDSDSDQMPAAPAGRIRPRDAVADSGAAMSAEDIALDEERKRTAAILARLVGSTADTVDSPAGVLELGEMDAEPHDGASGKASKSASSTPDSSSSSGSSSASSDDSSSDSSSGGSPTGSPSNNGSSGADDSDSDDDSNPTSSGSSSSDADSDSDSEDEEDKADAMDVDESDRPTGALKSLFGKTDGEAAAGGQFLFTEMLGLEADQRAAALEAEAAGDYAGPVTGGSRVAGPAERNLNANRLPMFFPDVDAPTFRRPEAAFQRQKTEEELEADLANARHELADEYKALQRASVRRARKLRQPAP</sequence>
<evidence type="ECO:0000313" key="1">
    <source>
        <dbReference type="EMBL" id="KAJ2800268.1"/>
    </source>
</evidence>
<accession>A0ACC1L2S3</accession>
<gene>
    <name evidence="1" type="ORF">H4R21_003242</name>
</gene>
<evidence type="ECO:0000313" key="2">
    <source>
        <dbReference type="Proteomes" id="UP001140087"/>
    </source>
</evidence>
<organism evidence="1 2">
    <name type="scientific">Coemansia helicoidea</name>
    <dbReference type="NCBI Taxonomy" id="1286919"/>
    <lineage>
        <taxon>Eukaryota</taxon>
        <taxon>Fungi</taxon>
        <taxon>Fungi incertae sedis</taxon>
        <taxon>Zoopagomycota</taxon>
        <taxon>Kickxellomycotina</taxon>
        <taxon>Kickxellomycetes</taxon>
        <taxon>Kickxellales</taxon>
        <taxon>Kickxellaceae</taxon>
        <taxon>Coemansia</taxon>
    </lineage>
</organism>
<dbReference type="EMBL" id="JANBUN010000982">
    <property type="protein sequence ID" value="KAJ2800268.1"/>
    <property type="molecule type" value="Genomic_DNA"/>
</dbReference>
<keyword evidence="2" id="KW-1185">Reference proteome</keyword>